<dbReference type="SUPFAM" id="SSF51419">
    <property type="entry name" value="PLP-binding barrel"/>
    <property type="match status" value="1"/>
</dbReference>
<reference evidence="7 9" key="1">
    <citation type="submission" date="2015-09" db="EMBL/GenBank/DDBJ databases">
        <title>Genome announcement of multiple Pseudomonas syringae strains.</title>
        <authorList>
            <person name="Thakur S."/>
            <person name="Wang P.W."/>
            <person name="Gong Y."/>
            <person name="Weir B.S."/>
            <person name="Guttman D.S."/>
        </authorList>
    </citation>
    <scope>NUCLEOTIDE SEQUENCE [LARGE SCALE GENOMIC DNA]</scope>
    <source>
        <strain evidence="7 9">ICMP4331</strain>
    </source>
</reference>
<evidence type="ECO:0000256" key="2">
    <source>
        <dbReference type="ARBA" id="ARBA00022793"/>
    </source>
</evidence>
<dbReference type="EMBL" id="LJQU01000215">
    <property type="protein sequence ID" value="KPX96412.1"/>
    <property type="molecule type" value="Genomic_DNA"/>
</dbReference>
<proteinExistence type="predicted"/>
<dbReference type="PATRIC" id="fig|34065.5.peg.5601"/>
<dbReference type="CDD" id="cd06828">
    <property type="entry name" value="PLPDE_III_DapDC"/>
    <property type="match status" value="1"/>
</dbReference>
<evidence type="ECO:0000259" key="6">
    <source>
        <dbReference type="Pfam" id="PF02784"/>
    </source>
</evidence>
<evidence type="ECO:0000256" key="5">
    <source>
        <dbReference type="PIRSR" id="PIRSR600183-50"/>
    </source>
</evidence>
<evidence type="ECO:0000313" key="7">
    <source>
        <dbReference type="EMBL" id="KPX96412.1"/>
    </source>
</evidence>
<dbReference type="PANTHER" id="PTHR43727:SF2">
    <property type="entry name" value="GROUP IV DECARBOXYLASE"/>
    <property type="match status" value="1"/>
</dbReference>
<dbReference type="GO" id="GO:0009089">
    <property type="term" value="P:lysine biosynthetic process via diaminopimelate"/>
    <property type="evidence" value="ECO:0007669"/>
    <property type="project" value="InterPro"/>
</dbReference>
<dbReference type="Pfam" id="PF02784">
    <property type="entry name" value="Orn_Arg_deC_N"/>
    <property type="match status" value="1"/>
</dbReference>
<dbReference type="PRINTS" id="PR01179">
    <property type="entry name" value="ODADCRBXLASE"/>
</dbReference>
<name>A0A0P9XNU9_PSEA0</name>
<dbReference type="InterPro" id="IPR029066">
    <property type="entry name" value="PLP-binding_barrel"/>
</dbReference>
<feature type="domain" description="Orn/DAP/Arg decarboxylase 2 N-terminal" evidence="6">
    <location>
        <begin position="51"/>
        <end position="300"/>
    </location>
</feature>
<dbReference type="PROSITE" id="PS00879">
    <property type="entry name" value="ODR_DC_2_2"/>
    <property type="match status" value="1"/>
</dbReference>
<dbReference type="EMBL" id="RBTD01000147">
    <property type="protein sequence ID" value="RMT22815.1"/>
    <property type="molecule type" value="Genomic_DNA"/>
</dbReference>
<evidence type="ECO:0000313" key="9">
    <source>
        <dbReference type="Proteomes" id="UP000050420"/>
    </source>
</evidence>
<dbReference type="InterPro" id="IPR009006">
    <property type="entry name" value="Ala_racemase/Decarboxylase_C"/>
</dbReference>
<evidence type="ECO:0000313" key="8">
    <source>
        <dbReference type="EMBL" id="RMT22815.1"/>
    </source>
</evidence>
<keyword evidence="2" id="KW-0210">Decarboxylase</keyword>
<evidence type="ECO:0000256" key="4">
    <source>
        <dbReference type="ARBA" id="ARBA00023239"/>
    </source>
</evidence>
<dbReference type="FunFam" id="3.20.20.10:FF:000003">
    <property type="entry name" value="Diaminopimelate decarboxylase"/>
    <property type="match status" value="1"/>
</dbReference>
<dbReference type="Gene3D" id="3.20.20.10">
    <property type="entry name" value="Alanine racemase"/>
    <property type="match status" value="1"/>
</dbReference>
<dbReference type="Gene3D" id="2.40.37.10">
    <property type="entry name" value="Lyase, Ornithine Decarboxylase, Chain A, domain 1"/>
    <property type="match status" value="1"/>
</dbReference>
<dbReference type="InterPro" id="IPR022657">
    <property type="entry name" value="De-COase2_CS"/>
</dbReference>
<organism evidence="7 9">
    <name type="scientific">Pseudomonas amygdali pv. mori</name>
    <dbReference type="NCBI Taxonomy" id="34065"/>
    <lineage>
        <taxon>Bacteria</taxon>
        <taxon>Pseudomonadati</taxon>
        <taxon>Pseudomonadota</taxon>
        <taxon>Gammaproteobacteria</taxon>
        <taxon>Pseudomonadales</taxon>
        <taxon>Pseudomonadaceae</taxon>
        <taxon>Pseudomonas</taxon>
        <taxon>Pseudomonas amygdali</taxon>
    </lineage>
</organism>
<dbReference type="PRINTS" id="PR01181">
    <property type="entry name" value="DAPDCRBXLASE"/>
</dbReference>
<protein>
    <submittedName>
        <fullName evidence="7">Diaminopimelate decarboxylase</fullName>
    </submittedName>
</protein>
<dbReference type="AlphaFoldDB" id="A0A0P9XNU9"/>
<feature type="modified residue" description="N6-(pyridoxal phosphate)lysine" evidence="5">
    <location>
        <position position="75"/>
    </location>
</feature>
<dbReference type="SUPFAM" id="SSF50621">
    <property type="entry name" value="Alanine racemase C-terminal domain-like"/>
    <property type="match status" value="1"/>
</dbReference>
<sequence>MMIPVPTCINGTQQSTDGIAMSELNIFDRNCLDQVSQDFGTPCHVYDENLIRQRARKLNKAFAGVKNFKNFFAVKATPNPRIMQILKEEGMGMDCSSAAELELCERLGIRGRDIMFTSNNTPDEEFVKSCSMGAILNIDDYEHITRLDVLEIKPELVSFRYLPNSSGEERQGNQIIGSPKESKFGITDDRIFHCFAAMKKRNVKRFGLHTMLASNERNAAFFIETARIMFDLAKRISEHLSIDIEFINLGGGLGIPQHPTDSEIDIDLVGSEVGRLYTQYFHSEDGITPDIYMENGRYITGPAGVLLTKVRHVTSKHKRFVGVDASMADFMRPALYKDYHHVTVLNDSKELIKCDVTGSLCENNDKFAIDRELPRCSRDDLLIIHDTGAHGYSMGFSYNGKTKSPEVLMRSKGEHFELELIRRREQTSDLFATLDF</sequence>
<accession>A0A0P9XNU9</accession>
<dbReference type="Proteomes" id="UP000050420">
    <property type="component" value="Unassembled WGS sequence"/>
</dbReference>
<comment type="cofactor">
    <cofactor evidence="1 5">
        <name>pyridoxal 5'-phosphate</name>
        <dbReference type="ChEBI" id="CHEBI:597326"/>
    </cofactor>
</comment>
<dbReference type="InterPro" id="IPR022644">
    <property type="entry name" value="De-COase2_N"/>
</dbReference>
<dbReference type="GO" id="GO:0008836">
    <property type="term" value="F:diaminopimelate decarboxylase activity"/>
    <property type="evidence" value="ECO:0007669"/>
    <property type="project" value="InterPro"/>
</dbReference>
<reference evidence="8 10" key="2">
    <citation type="submission" date="2018-08" db="EMBL/GenBank/DDBJ databases">
        <title>Recombination of ecologically and evolutionarily significant loci maintains genetic cohesion in the Pseudomonas syringae species complex.</title>
        <authorList>
            <person name="Dillon M."/>
            <person name="Thakur S."/>
            <person name="Almeida R.N.D."/>
            <person name="Weir B.S."/>
            <person name="Guttman D.S."/>
        </authorList>
    </citation>
    <scope>NUCLEOTIDE SEQUENCE [LARGE SCALE GENOMIC DNA]</scope>
    <source>
        <strain evidence="8 10">ICMP 6941</strain>
    </source>
</reference>
<comment type="caution">
    <text evidence="7">The sequence shown here is derived from an EMBL/GenBank/DDBJ whole genome shotgun (WGS) entry which is preliminary data.</text>
</comment>
<gene>
    <name evidence="7" type="ORF">ALO63_03829</name>
    <name evidence="8" type="ORF">ALP52_02112</name>
</gene>
<keyword evidence="3 5" id="KW-0663">Pyridoxal phosphate</keyword>
<keyword evidence="4" id="KW-0456">Lyase</keyword>
<evidence type="ECO:0000256" key="3">
    <source>
        <dbReference type="ARBA" id="ARBA00022898"/>
    </source>
</evidence>
<evidence type="ECO:0000313" key="10">
    <source>
        <dbReference type="Proteomes" id="UP000276194"/>
    </source>
</evidence>
<dbReference type="InterPro" id="IPR002986">
    <property type="entry name" value="DAP_deCOOHase_LysA"/>
</dbReference>
<dbReference type="Proteomes" id="UP000276194">
    <property type="component" value="Unassembled WGS sequence"/>
</dbReference>
<dbReference type="PANTHER" id="PTHR43727">
    <property type="entry name" value="DIAMINOPIMELATE DECARBOXYLASE"/>
    <property type="match status" value="1"/>
</dbReference>
<evidence type="ECO:0000256" key="1">
    <source>
        <dbReference type="ARBA" id="ARBA00001933"/>
    </source>
</evidence>
<dbReference type="InterPro" id="IPR000183">
    <property type="entry name" value="Orn/DAP/Arg_de-COase"/>
</dbReference>
<feature type="active site" description="Proton donor" evidence="5">
    <location>
        <position position="361"/>
    </location>
</feature>